<protein>
    <submittedName>
        <fullName evidence="2">Beta-ketoacyl synthase chain length factor</fullName>
    </submittedName>
</protein>
<feature type="domain" description="Beta-ketoacyl synthase-like N-terminal" evidence="1">
    <location>
        <begin position="31"/>
        <end position="158"/>
    </location>
</feature>
<evidence type="ECO:0000259" key="1">
    <source>
        <dbReference type="Pfam" id="PF13723"/>
    </source>
</evidence>
<reference evidence="2" key="2">
    <citation type="journal article" date="2021" name="PeerJ">
        <title>Extensive microbial diversity within the chicken gut microbiome revealed by metagenomics and culture.</title>
        <authorList>
            <person name="Gilroy R."/>
            <person name="Ravi A."/>
            <person name="Getino M."/>
            <person name="Pursley I."/>
            <person name="Horton D.L."/>
            <person name="Alikhan N.F."/>
            <person name="Baker D."/>
            <person name="Gharbi K."/>
            <person name="Hall N."/>
            <person name="Watson M."/>
            <person name="Adriaenssens E.M."/>
            <person name="Foster-Nyarko E."/>
            <person name="Jarju S."/>
            <person name="Secka A."/>
            <person name="Antonio M."/>
            <person name="Oren A."/>
            <person name="Chaudhuri R.R."/>
            <person name="La Ragione R."/>
            <person name="Hildebrand F."/>
            <person name="Pallen M.J."/>
        </authorList>
    </citation>
    <scope>NUCLEOTIDE SEQUENCE</scope>
    <source>
        <strain evidence="2">2478</strain>
    </source>
</reference>
<proteinExistence type="predicted"/>
<evidence type="ECO:0000313" key="3">
    <source>
        <dbReference type="Proteomes" id="UP000823771"/>
    </source>
</evidence>
<dbReference type="GO" id="GO:0016746">
    <property type="term" value="F:acyltransferase activity"/>
    <property type="evidence" value="ECO:0007669"/>
    <property type="project" value="InterPro"/>
</dbReference>
<dbReference type="AlphaFoldDB" id="A0A9D9IU83"/>
<dbReference type="InterPro" id="IPR014030">
    <property type="entry name" value="Ketoacyl_synth_N"/>
</dbReference>
<dbReference type="InterPro" id="IPR016039">
    <property type="entry name" value="Thiolase-like"/>
</dbReference>
<comment type="caution">
    <text evidence="2">The sequence shown here is derived from an EMBL/GenBank/DDBJ whole genome shotgun (WGS) entry which is preliminary data.</text>
</comment>
<name>A0A9D9IU83_9BACT</name>
<dbReference type="SUPFAM" id="SSF53901">
    <property type="entry name" value="Thiolase-like"/>
    <property type="match status" value="1"/>
</dbReference>
<evidence type="ECO:0000313" key="2">
    <source>
        <dbReference type="EMBL" id="MBO8478104.1"/>
    </source>
</evidence>
<organism evidence="2 3">
    <name type="scientific">Candidatus Cryptobacteroides excrementipullorum</name>
    <dbReference type="NCBI Taxonomy" id="2840761"/>
    <lineage>
        <taxon>Bacteria</taxon>
        <taxon>Pseudomonadati</taxon>
        <taxon>Bacteroidota</taxon>
        <taxon>Bacteroidia</taxon>
        <taxon>Bacteroidales</taxon>
        <taxon>Candidatus Cryptobacteroides</taxon>
    </lineage>
</organism>
<dbReference type="EMBL" id="JADILZ010000040">
    <property type="protein sequence ID" value="MBO8478104.1"/>
    <property type="molecule type" value="Genomic_DNA"/>
</dbReference>
<dbReference type="Proteomes" id="UP000823771">
    <property type="component" value="Unassembled WGS sequence"/>
</dbReference>
<dbReference type="Gene3D" id="3.40.47.10">
    <property type="match status" value="1"/>
</dbReference>
<dbReference type="Pfam" id="PF13723">
    <property type="entry name" value="Ketoacyl-synt_2"/>
    <property type="match status" value="1"/>
</dbReference>
<reference evidence="2" key="1">
    <citation type="submission" date="2020-10" db="EMBL/GenBank/DDBJ databases">
        <authorList>
            <person name="Gilroy R."/>
        </authorList>
    </citation>
    <scope>NUCLEOTIDE SEQUENCE</scope>
    <source>
        <strain evidence="2">2478</strain>
    </source>
</reference>
<accession>A0A9D9IU83</accession>
<gene>
    <name evidence="2" type="ORF">IAB80_04385</name>
</gene>
<sequence>MVPVYIDRVSYVDGSSLKDLPLASLIGNPNMLRRMSRLIRMGVAAGLMCLDGLSPDEVDAIVTATSLGGLEDTGKFLEEISSRNESSLNPTPFMRSTFNTVGAQIALLKGIRAYNVTYVHRGLSLESALTDAMLQIAEGRRNVLAGAFDEITPESHAVKERLGFSRKGWTDSEGAGFMLLCSEPSESTLAELCGLRTWRGTMDADGAGDAVRSFLGEHGLGMSDVTFFSPETAGCSWTGSAGRICGAAGAVGDAGTGYVAVYSCSTGMYHSAVLLRRP</sequence>